<evidence type="ECO:0000256" key="5">
    <source>
        <dbReference type="SAM" id="Phobius"/>
    </source>
</evidence>
<evidence type="ECO:0000256" key="2">
    <source>
        <dbReference type="ARBA" id="ARBA00022692"/>
    </source>
</evidence>
<dbReference type="Proteomes" id="UP000237966">
    <property type="component" value="Unassembled WGS sequence"/>
</dbReference>
<gene>
    <name evidence="7" type="ORF">C5C51_07270</name>
</gene>
<feature type="transmembrane region" description="Helical" evidence="5">
    <location>
        <begin position="148"/>
        <end position="170"/>
    </location>
</feature>
<evidence type="ECO:0000256" key="1">
    <source>
        <dbReference type="ARBA" id="ARBA00004141"/>
    </source>
</evidence>
<feature type="transmembrane region" description="Helical" evidence="5">
    <location>
        <begin position="41"/>
        <end position="59"/>
    </location>
</feature>
<evidence type="ECO:0000313" key="8">
    <source>
        <dbReference type="Proteomes" id="UP000237966"/>
    </source>
</evidence>
<reference evidence="7 8" key="1">
    <citation type="submission" date="2018-02" db="EMBL/GenBank/DDBJ databases">
        <title>Bacteriophage NCPPB3778 and a type I-E CRISPR drive the evolution of the US Biological Select Agent, Rathayibacter toxicus.</title>
        <authorList>
            <person name="Davis E.W.II."/>
            <person name="Tabima J.F."/>
            <person name="Weisberg A.J."/>
            <person name="Lopes L.D."/>
            <person name="Wiseman M.S."/>
            <person name="Wiseman M.S."/>
            <person name="Pupko T."/>
            <person name="Belcher M.S."/>
            <person name="Sechler A.J."/>
            <person name="Tancos M.A."/>
            <person name="Schroeder B.K."/>
            <person name="Murray T.D."/>
            <person name="Luster D.G."/>
            <person name="Schneider W.L."/>
            <person name="Rogers E."/>
            <person name="Andreote F.D."/>
            <person name="Grunwald N.J."/>
            <person name="Putnam M.L."/>
            <person name="Chang J.H."/>
        </authorList>
    </citation>
    <scope>NUCLEOTIDE SEQUENCE [LARGE SCALE GENOMIC DNA]</scope>
    <source>
        <strain evidence="7 8">FH99</strain>
    </source>
</reference>
<accession>A0A2S5Y5U2</accession>
<dbReference type="PANTHER" id="PTHR43229">
    <property type="entry name" value="NODULATION PROTEIN J"/>
    <property type="match status" value="1"/>
</dbReference>
<dbReference type="InterPro" id="IPR013525">
    <property type="entry name" value="ABC2_TM"/>
</dbReference>
<dbReference type="EMBL" id="PSWU01000012">
    <property type="protein sequence ID" value="PPI14371.1"/>
    <property type="molecule type" value="Genomic_DNA"/>
</dbReference>
<protein>
    <submittedName>
        <fullName evidence="7">ABC transporter permease</fullName>
    </submittedName>
</protein>
<sequence>MTRFHEIGEFREAGSSPHFFASVWALLLLQLSNWRWSWPQMLLTGFLAPVVTSAGLGLYAHSTRIPGASTYVVSGSITLALMFETQGRVASNFAFIKHRGTIEYLSTFPVRQSALIVASVGSFGLLALPAVLVTSLVSASLLGVSLNVSWLLIPLVVVIMLPFVSLGALIGSLSRSLEEASSVSLALTVLMTGVGPVVVHPDLLPKPVLAAGVVNPAVYASDIVRSILFSSPGGFPWQATLILGAAGAIAITVTSRAIKWRR</sequence>
<dbReference type="GO" id="GO:0140359">
    <property type="term" value="F:ABC-type transporter activity"/>
    <property type="evidence" value="ECO:0007669"/>
    <property type="project" value="InterPro"/>
</dbReference>
<feature type="transmembrane region" description="Helical" evidence="5">
    <location>
        <begin position="182"/>
        <end position="199"/>
    </location>
</feature>
<keyword evidence="4 5" id="KW-0472">Membrane</keyword>
<keyword evidence="2 5" id="KW-0812">Transmembrane</keyword>
<comment type="caution">
    <text evidence="7">The sequence shown here is derived from an EMBL/GenBank/DDBJ whole genome shotgun (WGS) entry which is preliminary data.</text>
</comment>
<dbReference type="GO" id="GO:0016020">
    <property type="term" value="C:membrane"/>
    <property type="evidence" value="ECO:0007669"/>
    <property type="project" value="UniProtKB-SubCell"/>
</dbReference>
<dbReference type="AlphaFoldDB" id="A0A2S5Y5U2"/>
<dbReference type="OrthoDB" id="508876at2"/>
<feature type="transmembrane region" description="Helical" evidence="5">
    <location>
        <begin position="114"/>
        <end position="142"/>
    </location>
</feature>
<dbReference type="GeneID" id="93666868"/>
<dbReference type="PANTHER" id="PTHR43229:SF2">
    <property type="entry name" value="NODULATION PROTEIN J"/>
    <property type="match status" value="1"/>
</dbReference>
<proteinExistence type="predicted"/>
<dbReference type="Pfam" id="PF01061">
    <property type="entry name" value="ABC2_membrane"/>
    <property type="match status" value="1"/>
</dbReference>
<evidence type="ECO:0000256" key="4">
    <source>
        <dbReference type="ARBA" id="ARBA00023136"/>
    </source>
</evidence>
<dbReference type="KEGG" id="rtc:APU90_09620"/>
<dbReference type="InterPro" id="IPR051784">
    <property type="entry name" value="Nod_factor_ABC_transporter"/>
</dbReference>
<keyword evidence="3 5" id="KW-1133">Transmembrane helix</keyword>
<evidence type="ECO:0000313" key="7">
    <source>
        <dbReference type="EMBL" id="PPI14371.1"/>
    </source>
</evidence>
<feature type="transmembrane region" description="Helical" evidence="5">
    <location>
        <begin position="235"/>
        <end position="258"/>
    </location>
</feature>
<dbReference type="RefSeq" id="WP_051210130.1">
    <property type="nucleotide sequence ID" value="NZ_CP010848.1"/>
</dbReference>
<evidence type="ECO:0000259" key="6">
    <source>
        <dbReference type="Pfam" id="PF01061"/>
    </source>
</evidence>
<feature type="domain" description="ABC-2 type transporter transmembrane" evidence="6">
    <location>
        <begin position="23"/>
        <end position="229"/>
    </location>
</feature>
<organism evidence="7 8">
    <name type="scientific">Rathayibacter toxicus</name>
    <dbReference type="NCBI Taxonomy" id="145458"/>
    <lineage>
        <taxon>Bacteria</taxon>
        <taxon>Bacillati</taxon>
        <taxon>Actinomycetota</taxon>
        <taxon>Actinomycetes</taxon>
        <taxon>Micrococcales</taxon>
        <taxon>Microbacteriaceae</taxon>
        <taxon>Rathayibacter</taxon>
    </lineage>
</organism>
<comment type="subcellular location">
    <subcellularLocation>
        <location evidence="1">Membrane</location>
        <topology evidence="1">Multi-pass membrane protein</topology>
    </subcellularLocation>
</comment>
<evidence type="ECO:0000256" key="3">
    <source>
        <dbReference type="ARBA" id="ARBA00022989"/>
    </source>
</evidence>
<name>A0A2S5Y5U2_9MICO</name>